<protein>
    <submittedName>
        <fullName evidence="3">Uncharacterized protein</fullName>
    </submittedName>
</protein>
<dbReference type="Proteomes" id="UP001360953">
    <property type="component" value="Unassembled WGS sequence"/>
</dbReference>
<feature type="region of interest" description="Disordered" evidence="1">
    <location>
        <begin position="50"/>
        <end position="149"/>
    </location>
</feature>
<dbReference type="EMBL" id="JBBPEH010000012">
    <property type="protein sequence ID" value="KAK7531395.1"/>
    <property type="molecule type" value="Genomic_DNA"/>
</dbReference>
<keyword evidence="2" id="KW-0812">Transmembrane</keyword>
<evidence type="ECO:0000313" key="3">
    <source>
        <dbReference type="EMBL" id="KAK7531395.1"/>
    </source>
</evidence>
<feature type="transmembrane region" description="Helical" evidence="2">
    <location>
        <begin position="225"/>
        <end position="248"/>
    </location>
</feature>
<feature type="transmembrane region" description="Helical" evidence="2">
    <location>
        <begin position="195"/>
        <end position="213"/>
    </location>
</feature>
<dbReference type="RefSeq" id="XP_066651219.1">
    <property type="nucleotide sequence ID" value="XM_066801504.1"/>
</dbReference>
<feature type="transmembrane region" description="Helical" evidence="2">
    <location>
        <begin position="164"/>
        <end position="183"/>
    </location>
</feature>
<proteinExistence type="predicted"/>
<keyword evidence="2" id="KW-1133">Transmembrane helix</keyword>
<sequence>MRAHFQLYQNSTNRSTSIPILPRTLSFPSSTCSSFLFLVQDSQLNKLGKMRIRDSDNDRDLESGCVSPPRYSSLSVRSRETLPSPGELDVEMGDLSRRPDDGGAASSSAEHRQPQQQQQPQATTTTAVASVATQTTAEPRQQQDAATTATPACKHWPFSEFARAAMTVIMGAWALGAVFKMIGTGKTDAQEVERLKHIMITVNAGIAIVCIGVEKLLRLAKKSRLPFVICFWIALCFVIAIGGAMPWWDPNK</sequence>
<reference evidence="3 4" key="1">
    <citation type="submission" date="2024-04" db="EMBL/GenBank/DDBJ databases">
        <title>Phyllosticta paracitricarpa is synonymous to the EU quarantine fungus P. citricarpa based on phylogenomic analyses.</title>
        <authorList>
            <consortium name="Lawrence Berkeley National Laboratory"/>
            <person name="Van ingen-buijs V.A."/>
            <person name="Van westerhoven A.C."/>
            <person name="Haridas S."/>
            <person name="Skiadas P."/>
            <person name="Martin F."/>
            <person name="Groenewald J.Z."/>
            <person name="Crous P.W."/>
            <person name="Seidl M.F."/>
        </authorList>
    </citation>
    <scope>NUCLEOTIDE SEQUENCE [LARGE SCALE GENOMIC DNA]</scope>
    <source>
        <strain evidence="3 4">CPC 17464</strain>
    </source>
</reference>
<keyword evidence="4" id="KW-1185">Reference proteome</keyword>
<evidence type="ECO:0000313" key="4">
    <source>
        <dbReference type="Proteomes" id="UP001360953"/>
    </source>
</evidence>
<evidence type="ECO:0000256" key="2">
    <source>
        <dbReference type="SAM" id="Phobius"/>
    </source>
</evidence>
<dbReference type="GeneID" id="92034410"/>
<gene>
    <name evidence="3" type="ORF">J3D65DRAFT_637482</name>
</gene>
<organism evidence="3 4">
    <name type="scientific">Phyllosticta citribraziliensis</name>
    <dbReference type="NCBI Taxonomy" id="989973"/>
    <lineage>
        <taxon>Eukaryota</taxon>
        <taxon>Fungi</taxon>
        <taxon>Dikarya</taxon>
        <taxon>Ascomycota</taxon>
        <taxon>Pezizomycotina</taxon>
        <taxon>Dothideomycetes</taxon>
        <taxon>Dothideomycetes incertae sedis</taxon>
        <taxon>Botryosphaeriales</taxon>
        <taxon>Phyllostictaceae</taxon>
        <taxon>Phyllosticta</taxon>
    </lineage>
</organism>
<name>A0ABR1L9R3_9PEZI</name>
<accession>A0ABR1L9R3</accession>
<keyword evidence="2" id="KW-0472">Membrane</keyword>
<evidence type="ECO:0000256" key="1">
    <source>
        <dbReference type="SAM" id="MobiDB-lite"/>
    </source>
</evidence>
<feature type="compositionally biased region" description="Basic and acidic residues" evidence="1">
    <location>
        <begin position="51"/>
        <end position="62"/>
    </location>
</feature>
<feature type="compositionally biased region" description="Low complexity" evidence="1">
    <location>
        <begin position="114"/>
        <end position="149"/>
    </location>
</feature>
<comment type="caution">
    <text evidence="3">The sequence shown here is derived from an EMBL/GenBank/DDBJ whole genome shotgun (WGS) entry which is preliminary data.</text>
</comment>